<evidence type="ECO:0000256" key="1">
    <source>
        <dbReference type="SAM" id="MobiDB-lite"/>
    </source>
</evidence>
<reference evidence="3" key="1">
    <citation type="submission" date="2009-03" db="EMBL/GenBank/DDBJ databases">
        <title>Caligus rogercresseyi ESTs and full-length cDNAs.</title>
        <authorList>
            <person name="Yasuike M."/>
            <person name="von Schalburg K."/>
            <person name="Cooper G."/>
            <person name="Leong J."/>
            <person name="Jones S.R.M."/>
            <person name="Koop B.F."/>
        </authorList>
    </citation>
    <scope>NUCLEOTIDE SEQUENCE</scope>
    <source>
        <tissue evidence="3">Whole tissue</tissue>
    </source>
</reference>
<protein>
    <submittedName>
        <fullName evidence="3">Synapse-associated protein 1</fullName>
    </submittedName>
</protein>
<dbReference type="PANTHER" id="PTHR16019">
    <property type="entry name" value="SYNAPSE-ASSOCIATED PROTEIN"/>
    <property type="match status" value="1"/>
</dbReference>
<feature type="region of interest" description="Disordered" evidence="1">
    <location>
        <begin position="58"/>
        <end position="96"/>
    </location>
</feature>
<sequence>MTEEETSVPPAEAPEVVPAEKSMEQDLKEKVGAGAQVLGSFFGSAWSKAAEGAAFFSFATGPDDGEEEPLDPKDLSESPKKEKKAEIEDPEDEETDPLSYFLSAAMCKVGLTQSGSKDELKASESSYSLVDSAYSVFEKAKKTLEDNLYDASLFELNTETDESTRKHHEDLRIRNYYKGMFPWLGYEKESELKEKVLALSADKRNFIFDPPEGVSFDFDYSQATGIAEGLLSQDENLQLMRYRIVPKLKSEEAFWRNYFYRVSLIQQCYELKSVEDYVAPEGSSKSLNSPETPNDSPLEELPGEDEFVSEAFQDMDDVKGGGRKAKKPSAKDEEKELEAELENELQEYEVVKDGEEAEDWENQLEEMLDDS</sequence>
<proteinExistence type="evidence at transcript level"/>
<name>C1BPY0_CALRO</name>
<feature type="region of interest" description="Disordered" evidence="1">
    <location>
        <begin position="1"/>
        <end position="25"/>
    </location>
</feature>
<feature type="compositionally biased region" description="Acidic residues" evidence="1">
    <location>
        <begin position="297"/>
        <end position="308"/>
    </location>
</feature>
<dbReference type="InterPro" id="IPR035925">
    <property type="entry name" value="BSD_dom_sf"/>
</dbReference>
<feature type="compositionally biased region" description="Low complexity" evidence="1">
    <location>
        <begin position="7"/>
        <end position="20"/>
    </location>
</feature>
<dbReference type="SUPFAM" id="SSF140383">
    <property type="entry name" value="BSD domain-like"/>
    <property type="match status" value="1"/>
</dbReference>
<evidence type="ECO:0000313" key="3">
    <source>
        <dbReference type="EMBL" id="ACO11083.1"/>
    </source>
</evidence>
<dbReference type="GO" id="GO:0005794">
    <property type="term" value="C:Golgi apparatus"/>
    <property type="evidence" value="ECO:0007669"/>
    <property type="project" value="TreeGrafter"/>
</dbReference>
<dbReference type="GO" id="GO:0048172">
    <property type="term" value="P:regulation of short-term neuronal synaptic plasticity"/>
    <property type="evidence" value="ECO:0007669"/>
    <property type="project" value="TreeGrafter"/>
</dbReference>
<dbReference type="InterPro" id="IPR005607">
    <property type="entry name" value="BSD_dom"/>
</dbReference>
<dbReference type="PANTHER" id="PTHR16019:SF6">
    <property type="entry name" value="SYNAPSE-ASSOCIATED PROTEIN 1"/>
    <property type="match status" value="1"/>
</dbReference>
<dbReference type="SMART" id="SM00751">
    <property type="entry name" value="BSD"/>
    <property type="match status" value="1"/>
</dbReference>
<gene>
    <name evidence="3" type="primary">SYAP1</name>
</gene>
<dbReference type="GO" id="GO:0038203">
    <property type="term" value="P:TORC2 signaling"/>
    <property type="evidence" value="ECO:0007669"/>
    <property type="project" value="TreeGrafter"/>
</dbReference>
<organism evidence="3">
    <name type="scientific">Caligus rogercresseyi</name>
    <name type="common">Sea louse</name>
    <dbReference type="NCBI Taxonomy" id="217165"/>
    <lineage>
        <taxon>Eukaryota</taxon>
        <taxon>Metazoa</taxon>
        <taxon>Ecdysozoa</taxon>
        <taxon>Arthropoda</taxon>
        <taxon>Crustacea</taxon>
        <taxon>Multicrustacea</taxon>
        <taxon>Hexanauplia</taxon>
        <taxon>Copepoda</taxon>
        <taxon>Siphonostomatoida</taxon>
        <taxon>Caligidae</taxon>
        <taxon>Caligus</taxon>
    </lineage>
</organism>
<dbReference type="GO" id="GO:0005634">
    <property type="term" value="C:nucleus"/>
    <property type="evidence" value="ECO:0007669"/>
    <property type="project" value="TreeGrafter"/>
</dbReference>
<dbReference type="Gene3D" id="1.10.3970.10">
    <property type="entry name" value="BSD domain"/>
    <property type="match status" value="1"/>
</dbReference>
<dbReference type="EMBL" id="BT076659">
    <property type="protein sequence ID" value="ACO11083.1"/>
    <property type="molecule type" value="mRNA"/>
</dbReference>
<accession>C1BPY0</accession>
<feature type="domain" description="BSD" evidence="2">
    <location>
        <begin position="210"/>
        <end position="266"/>
    </location>
</feature>
<dbReference type="AlphaFoldDB" id="C1BPY0"/>
<evidence type="ECO:0000259" key="2">
    <source>
        <dbReference type="PROSITE" id="PS50858"/>
    </source>
</evidence>
<feature type="compositionally biased region" description="Acidic residues" evidence="1">
    <location>
        <begin position="335"/>
        <end position="347"/>
    </location>
</feature>
<feature type="compositionally biased region" description="Polar residues" evidence="1">
    <location>
        <begin position="283"/>
        <end position="295"/>
    </location>
</feature>
<dbReference type="PROSITE" id="PS50858">
    <property type="entry name" value="BSD"/>
    <property type="match status" value="1"/>
</dbReference>
<dbReference type="InterPro" id="IPR051494">
    <property type="entry name" value="BSD_domain-containing"/>
</dbReference>
<dbReference type="Pfam" id="PF03909">
    <property type="entry name" value="BSD"/>
    <property type="match status" value="1"/>
</dbReference>
<feature type="compositionally biased region" description="Acidic residues" evidence="1">
    <location>
        <begin position="355"/>
        <end position="371"/>
    </location>
</feature>
<feature type="compositionally biased region" description="Basic and acidic residues" evidence="1">
    <location>
        <begin position="70"/>
        <end position="87"/>
    </location>
</feature>
<feature type="region of interest" description="Disordered" evidence="1">
    <location>
        <begin position="280"/>
        <end position="371"/>
    </location>
</feature>